<accession>A0ABM7RHL5</accession>
<dbReference type="EMBL" id="AP024702">
    <property type="protein sequence ID" value="BCX49051.1"/>
    <property type="molecule type" value="Genomic_DNA"/>
</dbReference>
<evidence type="ECO:0000313" key="3">
    <source>
        <dbReference type="EMBL" id="BCX49051.1"/>
    </source>
</evidence>
<dbReference type="Proteomes" id="UP001374893">
    <property type="component" value="Chromosome"/>
</dbReference>
<proteinExistence type="predicted"/>
<dbReference type="InterPro" id="IPR029062">
    <property type="entry name" value="Class_I_gatase-like"/>
</dbReference>
<evidence type="ECO:0000313" key="4">
    <source>
        <dbReference type="Proteomes" id="UP001374893"/>
    </source>
</evidence>
<keyword evidence="1" id="KW-0472">Membrane</keyword>
<keyword evidence="1" id="KW-0812">Transmembrane</keyword>
<evidence type="ECO:0000256" key="1">
    <source>
        <dbReference type="SAM" id="Phobius"/>
    </source>
</evidence>
<dbReference type="Gene3D" id="3.40.50.410">
    <property type="entry name" value="von Willebrand factor, type A domain"/>
    <property type="match status" value="1"/>
</dbReference>
<dbReference type="PANTHER" id="PTHR37947">
    <property type="entry name" value="BLL2462 PROTEIN"/>
    <property type="match status" value="1"/>
</dbReference>
<organism evidence="3 4">
    <name type="scientific">Haloferula helveola</name>
    <dbReference type="NCBI Taxonomy" id="490095"/>
    <lineage>
        <taxon>Bacteria</taxon>
        <taxon>Pseudomonadati</taxon>
        <taxon>Verrucomicrobiota</taxon>
        <taxon>Verrucomicrobiia</taxon>
        <taxon>Verrucomicrobiales</taxon>
        <taxon>Verrucomicrobiaceae</taxon>
        <taxon>Haloferula</taxon>
    </lineage>
</organism>
<feature type="transmembrane region" description="Helical" evidence="1">
    <location>
        <begin position="14"/>
        <end position="34"/>
    </location>
</feature>
<reference evidence="3 4" key="1">
    <citation type="submission" date="2021-06" db="EMBL/GenBank/DDBJ databases">
        <title>Complete genome of Haloferula helveola possessing various polysaccharide degrading enzymes.</title>
        <authorList>
            <person name="Takami H."/>
            <person name="Huang C."/>
            <person name="Hamasaki K."/>
        </authorList>
    </citation>
    <scope>NUCLEOTIDE SEQUENCE [LARGE SCALE GENOMIC DNA]</scope>
    <source>
        <strain evidence="3 4">CN-1</strain>
    </source>
</reference>
<feature type="transmembrane region" description="Helical" evidence="1">
    <location>
        <begin position="46"/>
        <end position="64"/>
    </location>
</feature>
<dbReference type="Gene3D" id="2.60.40.1930">
    <property type="match status" value="1"/>
</dbReference>
<dbReference type="SUPFAM" id="SSF52317">
    <property type="entry name" value="Class I glutamine amidotransferase-like"/>
    <property type="match status" value="1"/>
</dbReference>
<evidence type="ECO:0000259" key="2">
    <source>
        <dbReference type="Pfam" id="PF01835"/>
    </source>
</evidence>
<protein>
    <recommendedName>
        <fullName evidence="2">Macroglobulin domain-containing protein</fullName>
    </recommendedName>
</protein>
<keyword evidence="4" id="KW-1185">Reference proteome</keyword>
<sequence>MILGFDDFFWARPLSTPLMIAIFAAVVLLSIFLYRRPWGLPLWLRVVLGLARLVALTLVVASLFEPTGVVNESHTQARTLPVLIDVSESMSMKDPRKNAEDVADAAAALGMTDDEDLEPDRVAMLLSADQRQQILSASRLDLARGIVTGGARPVMEDLGESLDISYHSFGGSPHVVADASTVSADDLVSLAAAEPVTSIAASLEAVAKSGVTPPAGIVLLTDGIDNSSSQQTESVLQDLGARGIPVFPVPIGLDEPDDVSIRNIVMQEVAFSGDRVPIQVQLLSKGYEKRTAKLTVRLNDRQVSQRRVRLEGGLQFEDIDFNVDLYEKGAARIVVAIEPFDDEVSEANNVVERSIRVVNEKVNVLYIEGNNRWEFRYLTAILKRDPRLNTTFIASSAGPEFARNSPEHIERFPSRREDAFKYDLVILGDVDAGFFTPEELGLLEELIRDRGGSLLVLCGPMHTPASFVDTPVETMLPVRFDPDGEWELTSESVYPVLTSEGRSSMVMVLENETEENDRIWSRVAPLDHLPPLLGPKPGATVLATLSDASGGSERYPMVAWHRYGTGKCLSLATDRLWRLRFKTGDKYHWRVWSQCIQFLTLSRLMGEHKRIRLETDRSIYRDGEQARLYAHVLDEDFEPVVQTSFEITVNGVDGNAVKERVSLQPDRTSPGLYEGYFTAPVPGRYRLEANEDDQEVSNTTEFQVSVVNEELADTNMRLERLQRIAQLTGGECLSVRDLPKLKSLVNAEPITTTVRSERPLWDNGWVAALLVGLLGMEWILRRRHDLT</sequence>
<keyword evidence="1" id="KW-1133">Transmembrane helix</keyword>
<dbReference type="InterPro" id="IPR002890">
    <property type="entry name" value="MG2"/>
</dbReference>
<name>A0ABM7RHL5_9BACT</name>
<dbReference type="PANTHER" id="PTHR37947:SF1">
    <property type="entry name" value="BLL2462 PROTEIN"/>
    <property type="match status" value="1"/>
</dbReference>
<dbReference type="SUPFAM" id="SSF53300">
    <property type="entry name" value="vWA-like"/>
    <property type="match status" value="1"/>
</dbReference>
<dbReference type="RefSeq" id="WP_338685495.1">
    <property type="nucleotide sequence ID" value="NZ_AP024702.1"/>
</dbReference>
<dbReference type="Gene3D" id="3.40.50.880">
    <property type="match status" value="1"/>
</dbReference>
<dbReference type="Pfam" id="PF01835">
    <property type="entry name" value="MG2"/>
    <property type="match status" value="1"/>
</dbReference>
<gene>
    <name evidence="3" type="ORF">HAHE_29590</name>
</gene>
<feature type="domain" description="Macroglobulin" evidence="2">
    <location>
        <begin position="614"/>
        <end position="704"/>
    </location>
</feature>
<dbReference type="InterPro" id="IPR036465">
    <property type="entry name" value="vWFA_dom_sf"/>
</dbReference>